<keyword evidence="2" id="KW-1133">Transmembrane helix</keyword>
<feature type="compositionally biased region" description="Basic residues" evidence="1">
    <location>
        <begin position="89"/>
        <end position="99"/>
    </location>
</feature>
<feature type="region of interest" description="Disordered" evidence="1">
    <location>
        <begin position="1"/>
        <end position="22"/>
    </location>
</feature>
<evidence type="ECO:0000256" key="1">
    <source>
        <dbReference type="SAM" id="MobiDB-lite"/>
    </source>
</evidence>
<protein>
    <submittedName>
        <fullName evidence="3">Uncharacterized protein</fullName>
    </submittedName>
</protein>
<dbReference type="Proteomes" id="UP000254259">
    <property type="component" value="Chromosome CBM2636"/>
</dbReference>
<evidence type="ECO:0000256" key="2">
    <source>
        <dbReference type="SAM" id="Phobius"/>
    </source>
</evidence>
<keyword evidence="2" id="KW-0472">Membrane</keyword>
<reference evidence="3 4" key="1">
    <citation type="submission" date="2018-01" db="EMBL/GenBank/DDBJ databases">
        <authorList>
            <person name="Clerissi C."/>
        </authorList>
    </citation>
    <scope>NUCLEOTIDE SEQUENCE [LARGE SCALE GENOMIC DNA]</scope>
    <source>
        <strain evidence="3">Cupriavidus taiwanensis SWF 66322</strain>
    </source>
</reference>
<sequence length="428" mass="45572">MVSQYTAAAAAPAGSKASHNRGARSELVIAQPIGVVQDDRARIGILVQAGHLVDLVEMVPVVAGGQHPAPLAAAHRDQAVIGTGALQRHQPRRGRHHDRGRVQQVGTQQAERAALPGPGIRGLGMGDEVARGVARLALLGHGAGAVAVRAQCGLRARHQRGIEPRILLGGTARGQALERGQRILVQRLPVADAVEPADRVEHALDDADQYRASDGDGANAVDQVEHGIGHFAAAVRAADGGHRRHVLRRHRRQHARGGPALAMSDQVDLVGAALQLDRAHIGLQRQRTLGIAVERRHRRHIDLRAMGTQHFGDAIPVVEHAGHFRRTGQAVDQHDRVARLRVVAIDGDRGDGCRLRQHGCGGQRRGGACQPAPGFAGLLLRARYGRALPARVVFAVLHLVSSVVGLFMLEAVKAARSVETIKTLADSL</sequence>
<name>A0A9Q7UQ65_9BURK</name>
<evidence type="ECO:0000313" key="4">
    <source>
        <dbReference type="Proteomes" id="UP000254259"/>
    </source>
</evidence>
<proteinExistence type="predicted"/>
<dbReference type="AlphaFoldDB" id="A0A9Q7UQ65"/>
<evidence type="ECO:0000313" key="3">
    <source>
        <dbReference type="EMBL" id="SPD64223.1"/>
    </source>
</evidence>
<accession>A0A9Q7UQ65</accession>
<feature type="region of interest" description="Disordered" evidence="1">
    <location>
        <begin position="86"/>
        <end position="119"/>
    </location>
</feature>
<dbReference type="EMBL" id="LT984813">
    <property type="protein sequence ID" value="SPD64223.1"/>
    <property type="molecule type" value="Genomic_DNA"/>
</dbReference>
<keyword evidence="2" id="KW-0812">Transmembrane</keyword>
<gene>
    <name evidence="3" type="ORF">CBM2636_11239</name>
</gene>
<feature type="transmembrane region" description="Helical" evidence="2">
    <location>
        <begin position="388"/>
        <end position="409"/>
    </location>
</feature>
<organism evidence="3 4">
    <name type="scientific">Cupriavidus taiwanensis</name>
    <dbReference type="NCBI Taxonomy" id="164546"/>
    <lineage>
        <taxon>Bacteria</taxon>
        <taxon>Pseudomonadati</taxon>
        <taxon>Pseudomonadota</taxon>
        <taxon>Betaproteobacteria</taxon>
        <taxon>Burkholderiales</taxon>
        <taxon>Burkholderiaceae</taxon>
        <taxon>Cupriavidus</taxon>
    </lineage>
</organism>